<keyword evidence="3 6" id="KW-0067">ATP-binding</keyword>
<feature type="region of interest" description="Disordered" evidence="7">
    <location>
        <begin position="53"/>
        <end position="73"/>
    </location>
</feature>
<dbReference type="RefSeq" id="WP_062765866.1">
    <property type="nucleotide sequence ID" value="NZ_CP121045.1"/>
</dbReference>
<dbReference type="GO" id="GO:0006418">
    <property type="term" value="P:tRNA aminoacylation for protein translation"/>
    <property type="evidence" value="ECO:0007669"/>
    <property type="project" value="InterPro"/>
</dbReference>
<gene>
    <name evidence="9" type="ORF">AUP44_08225</name>
</gene>
<evidence type="ECO:0000256" key="4">
    <source>
        <dbReference type="ARBA" id="ARBA00022917"/>
    </source>
</evidence>
<keyword evidence="1 6" id="KW-0436">Ligase</keyword>
<comment type="caution">
    <text evidence="9">The sequence shown here is derived from an EMBL/GenBank/DDBJ whole genome shotgun (WGS) entry which is preliminary data.</text>
</comment>
<evidence type="ECO:0000256" key="2">
    <source>
        <dbReference type="ARBA" id="ARBA00022741"/>
    </source>
</evidence>
<keyword evidence="5 6" id="KW-0030">Aminoacyl-tRNA synthetase</keyword>
<organism evidence="9 10">
    <name type="scientific">Tistrella mobilis</name>
    <dbReference type="NCBI Taxonomy" id="171437"/>
    <lineage>
        <taxon>Bacteria</taxon>
        <taxon>Pseudomonadati</taxon>
        <taxon>Pseudomonadota</taxon>
        <taxon>Alphaproteobacteria</taxon>
        <taxon>Geminicoccales</taxon>
        <taxon>Geminicoccaceae</taxon>
        <taxon>Tistrella</taxon>
    </lineage>
</organism>
<keyword evidence="2 6" id="KW-0547">Nucleotide-binding</keyword>
<dbReference type="EMBL" id="LPZR01000169">
    <property type="protein sequence ID" value="KYO51646.1"/>
    <property type="molecule type" value="Genomic_DNA"/>
</dbReference>
<dbReference type="OrthoDB" id="9810191at2"/>
<evidence type="ECO:0000256" key="1">
    <source>
        <dbReference type="ARBA" id="ARBA00022598"/>
    </source>
</evidence>
<dbReference type="Pfam" id="PF09334">
    <property type="entry name" value="tRNA-synt_1g"/>
    <property type="match status" value="1"/>
</dbReference>
<dbReference type="GeneID" id="97242562"/>
<evidence type="ECO:0000256" key="3">
    <source>
        <dbReference type="ARBA" id="ARBA00022840"/>
    </source>
</evidence>
<proteinExistence type="inferred from homology"/>
<feature type="domain" description="Methionyl/Leucyl tRNA synthetase" evidence="8">
    <location>
        <begin position="161"/>
        <end position="224"/>
    </location>
</feature>
<protein>
    <recommendedName>
        <fullName evidence="8">Methionyl/Leucyl tRNA synthetase domain-containing protein</fullName>
    </recommendedName>
</protein>
<dbReference type="SUPFAM" id="SSF52374">
    <property type="entry name" value="Nucleotidylyl transferase"/>
    <property type="match status" value="1"/>
</dbReference>
<dbReference type="GO" id="GO:0005524">
    <property type="term" value="F:ATP binding"/>
    <property type="evidence" value="ECO:0007669"/>
    <property type="project" value="UniProtKB-KW"/>
</dbReference>
<name>A0A162KMK5_9PROT</name>
<dbReference type="Proteomes" id="UP000075787">
    <property type="component" value="Unassembled WGS sequence"/>
</dbReference>
<evidence type="ECO:0000256" key="6">
    <source>
        <dbReference type="RuleBase" id="RU363039"/>
    </source>
</evidence>
<feature type="compositionally biased region" description="Basic and acidic residues" evidence="7">
    <location>
        <begin position="57"/>
        <end position="73"/>
    </location>
</feature>
<keyword evidence="4 6" id="KW-0648">Protein biosynthesis</keyword>
<evidence type="ECO:0000256" key="7">
    <source>
        <dbReference type="SAM" id="MobiDB-lite"/>
    </source>
</evidence>
<evidence type="ECO:0000259" key="8">
    <source>
        <dbReference type="Pfam" id="PF09334"/>
    </source>
</evidence>
<sequence length="370" mass="38908">MTTVLTDELILCAAPPGDRDIDAAGFASIWLAADVYARGQRLLGRSARVLVAAGDAPRPRSSRDGSPRDGIEEGGRAAATLRRAGIGIDGVLTFQGEGPGVLPLRRQQGRQLGDKPMPVRLTVFAGRDALTARSLIEAVAEIPDLGPITDTRIVAPPALTDLSGRSFDPSTGRAIFLNDLLDRVPAEALRFYLALMSEPHDARELSLADLARTHNLFLVRDLGTSLGAIANLDPVAGTALPHDRAEDDLITDFRARLHAALDGRSFSLAALAGVVLGLNGQMKQARLYGTPERIPRLAGLFQLFARPVMPATADAVAGFLGLGTGWGEAWTRVGGEIPSCSARFVRGAAPGFDTVDEADLVALESGSAAA</sequence>
<accession>A0A162KMK5</accession>
<evidence type="ECO:0000256" key="5">
    <source>
        <dbReference type="ARBA" id="ARBA00023146"/>
    </source>
</evidence>
<dbReference type="GO" id="GO:0004812">
    <property type="term" value="F:aminoacyl-tRNA ligase activity"/>
    <property type="evidence" value="ECO:0007669"/>
    <property type="project" value="UniProtKB-KW"/>
</dbReference>
<comment type="similarity">
    <text evidence="6">Belongs to the class-I aminoacyl-tRNA synthetase family.</text>
</comment>
<reference evidence="9 10" key="1">
    <citation type="submission" date="2015-12" db="EMBL/GenBank/DDBJ databases">
        <title>Genome sequence of Tistrella mobilis MCCC 1A02139.</title>
        <authorList>
            <person name="Lu L."/>
            <person name="Lai Q."/>
            <person name="Shao Z."/>
            <person name="Qian P."/>
        </authorList>
    </citation>
    <scope>NUCLEOTIDE SEQUENCE [LARGE SCALE GENOMIC DNA]</scope>
    <source>
        <strain evidence="9 10">MCCC 1A02139</strain>
    </source>
</reference>
<evidence type="ECO:0000313" key="10">
    <source>
        <dbReference type="Proteomes" id="UP000075787"/>
    </source>
</evidence>
<dbReference type="AlphaFoldDB" id="A0A162KMK5"/>
<evidence type="ECO:0000313" key="9">
    <source>
        <dbReference type="EMBL" id="KYO51646.1"/>
    </source>
</evidence>
<dbReference type="InterPro" id="IPR015413">
    <property type="entry name" value="Methionyl/Leucyl_tRNA_Synth"/>
</dbReference>